<dbReference type="EnsemblPlants" id="OB10G17710.1">
    <property type="protein sequence ID" value="OB10G17710.1"/>
    <property type="gene ID" value="OB10G17710"/>
</dbReference>
<dbReference type="Gramene" id="OB10G17710.1">
    <property type="protein sequence ID" value="OB10G17710.1"/>
    <property type="gene ID" value="OB10G17710"/>
</dbReference>
<evidence type="ECO:0000256" key="1">
    <source>
        <dbReference type="SAM" id="MobiDB-lite"/>
    </source>
</evidence>
<reference evidence="2" key="2">
    <citation type="submission" date="2013-04" db="UniProtKB">
        <authorList>
            <consortium name="EnsemblPlants"/>
        </authorList>
    </citation>
    <scope>IDENTIFICATION</scope>
</reference>
<proteinExistence type="predicted"/>
<organism evidence="2">
    <name type="scientific">Oryza brachyantha</name>
    <name type="common">malo sina</name>
    <dbReference type="NCBI Taxonomy" id="4533"/>
    <lineage>
        <taxon>Eukaryota</taxon>
        <taxon>Viridiplantae</taxon>
        <taxon>Streptophyta</taxon>
        <taxon>Embryophyta</taxon>
        <taxon>Tracheophyta</taxon>
        <taxon>Spermatophyta</taxon>
        <taxon>Magnoliopsida</taxon>
        <taxon>Liliopsida</taxon>
        <taxon>Poales</taxon>
        <taxon>Poaceae</taxon>
        <taxon>BOP clade</taxon>
        <taxon>Oryzoideae</taxon>
        <taxon>Oryzeae</taxon>
        <taxon>Oryzinae</taxon>
        <taxon>Oryza</taxon>
    </lineage>
</organism>
<accession>J3N2M3</accession>
<evidence type="ECO:0000313" key="3">
    <source>
        <dbReference type="Proteomes" id="UP000006038"/>
    </source>
</evidence>
<protein>
    <submittedName>
        <fullName evidence="2">Uncharacterized protein</fullName>
    </submittedName>
</protein>
<dbReference type="Proteomes" id="UP000006038">
    <property type="component" value="Chromosome 10"/>
</dbReference>
<dbReference type="HOGENOM" id="CLU_919421_0_0_1"/>
<reference evidence="2" key="1">
    <citation type="journal article" date="2013" name="Nat. Commun.">
        <title>Whole-genome sequencing of Oryza brachyantha reveals mechanisms underlying Oryza genome evolution.</title>
        <authorList>
            <person name="Chen J."/>
            <person name="Huang Q."/>
            <person name="Gao D."/>
            <person name="Wang J."/>
            <person name="Lang Y."/>
            <person name="Liu T."/>
            <person name="Li B."/>
            <person name="Bai Z."/>
            <person name="Luis Goicoechea J."/>
            <person name="Liang C."/>
            <person name="Chen C."/>
            <person name="Zhang W."/>
            <person name="Sun S."/>
            <person name="Liao Y."/>
            <person name="Zhang X."/>
            <person name="Yang L."/>
            <person name="Song C."/>
            <person name="Wang M."/>
            <person name="Shi J."/>
            <person name="Liu G."/>
            <person name="Liu J."/>
            <person name="Zhou H."/>
            <person name="Zhou W."/>
            <person name="Yu Q."/>
            <person name="An N."/>
            <person name="Chen Y."/>
            <person name="Cai Q."/>
            <person name="Wang B."/>
            <person name="Liu B."/>
            <person name="Min J."/>
            <person name="Huang Y."/>
            <person name="Wu H."/>
            <person name="Li Z."/>
            <person name="Zhang Y."/>
            <person name="Yin Y."/>
            <person name="Song W."/>
            <person name="Jiang J."/>
            <person name="Jackson S.A."/>
            <person name="Wing R.A."/>
            <person name="Wang J."/>
            <person name="Chen M."/>
        </authorList>
    </citation>
    <scope>NUCLEOTIDE SEQUENCE [LARGE SCALE GENOMIC DNA]</scope>
    <source>
        <strain evidence="2">cv. IRGC 101232</strain>
    </source>
</reference>
<feature type="compositionally biased region" description="Pro residues" evidence="1">
    <location>
        <begin position="251"/>
        <end position="269"/>
    </location>
</feature>
<name>J3N2M3_ORYBR</name>
<feature type="region of interest" description="Disordered" evidence="1">
    <location>
        <begin position="46"/>
        <end position="67"/>
    </location>
</feature>
<sequence length="303" mass="32476">MEGTILLHPWFGGSKEIEGEITAAMWSYVCPEAAAVVEGIRGSSLPASNMKKSSRSNALNPLAPGDGEALVREDAGVSHSVLHADKQEALARLVTDEELIALHDQVVGEGGATAAVVIDVEEGEAIAEVGADHLAGADVGDARPDMSRALACENNTMYRCSSSRVHVDASVRADARALGRHADPGRHDVVIKPVGEASGRKELDEFGGPYREAVSVLSKRRREQSPAACRRRRPHPARLPLPSLVHRRLPQPLPPPCDRAPATALPPPSALASATARRLRPSRQASTARCQPQARRTEEKRER</sequence>
<feature type="compositionally biased region" description="Polar residues" evidence="1">
    <location>
        <begin position="46"/>
        <end position="59"/>
    </location>
</feature>
<keyword evidence="3" id="KW-1185">Reference proteome</keyword>
<feature type="region of interest" description="Disordered" evidence="1">
    <location>
        <begin position="216"/>
        <end position="303"/>
    </location>
</feature>
<evidence type="ECO:0000313" key="2">
    <source>
        <dbReference type="EnsemblPlants" id="OB10G17710.1"/>
    </source>
</evidence>
<dbReference type="AlphaFoldDB" id="J3N2M3"/>